<dbReference type="AlphaFoldDB" id="A0ABD0ML61"/>
<accession>A0ABD0ML61</accession>
<feature type="non-terminal residue" evidence="1">
    <location>
        <position position="98"/>
    </location>
</feature>
<dbReference type="InterPro" id="IPR013783">
    <property type="entry name" value="Ig-like_fold"/>
</dbReference>
<dbReference type="Gene3D" id="2.60.40.10">
    <property type="entry name" value="Immunoglobulins"/>
    <property type="match status" value="1"/>
</dbReference>
<reference evidence="1 2" key="1">
    <citation type="submission" date="2024-05" db="EMBL/GenBank/DDBJ databases">
        <title>Genome sequencing and assembly of Indian major carp, Cirrhinus mrigala (Hamilton, 1822).</title>
        <authorList>
            <person name="Mohindra V."/>
            <person name="Chowdhury L.M."/>
            <person name="Lal K."/>
            <person name="Jena J.K."/>
        </authorList>
    </citation>
    <scope>NUCLEOTIDE SEQUENCE [LARGE SCALE GENOMIC DNA]</scope>
    <source>
        <strain evidence="1">CM1030</strain>
        <tissue evidence="1">Blood</tissue>
    </source>
</reference>
<dbReference type="EMBL" id="JAMKFB020000430">
    <property type="protein sequence ID" value="KAL0149487.1"/>
    <property type="molecule type" value="Genomic_DNA"/>
</dbReference>
<organism evidence="1 2">
    <name type="scientific">Cirrhinus mrigala</name>
    <name type="common">Mrigala</name>
    <dbReference type="NCBI Taxonomy" id="683832"/>
    <lineage>
        <taxon>Eukaryota</taxon>
        <taxon>Metazoa</taxon>
        <taxon>Chordata</taxon>
        <taxon>Craniata</taxon>
        <taxon>Vertebrata</taxon>
        <taxon>Euteleostomi</taxon>
        <taxon>Actinopterygii</taxon>
        <taxon>Neopterygii</taxon>
        <taxon>Teleostei</taxon>
        <taxon>Ostariophysi</taxon>
        <taxon>Cypriniformes</taxon>
        <taxon>Cyprinidae</taxon>
        <taxon>Labeoninae</taxon>
        <taxon>Labeonini</taxon>
        <taxon>Cirrhinus</taxon>
    </lineage>
</organism>
<gene>
    <name evidence="1" type="ORF">M9458_055275</name>
</gene>
<comment type="caution">
    <text evidence="1">The sequence shown here is derived from an EMBL/GenBank/DDBJ whole genome shotgun (WGS) entry which is preliminary data.</text>
</comment>
<dbReference type="Proteomes" id="UP001529510">
    <property type="component" value="Unassembled WGS sequence"/>
</dbReference>
<dbReference type="InterPro" id="IPR036179">
    <property type="entry name" value="Ig-like_dom_sf"/>
</dbReference>
<sequence length="98" mass="10919">MEGTSVTLDSGVSEIHRDDVIVWRSEHGDSIIAKIDTRTGIFTTFDGAEGRFSGILELDSKTGSLTIRHIRTKHAGLYHLDITGNRRSIFKRVFISVC</sequence>
<proteinExistence type="predicted"/>
<dbReference type="PANTHER" id="PTHR21063:SF4">
    <property type="entry name" value="CD48 ANTIGEN-RELATED"/>
    <property type="match status" value="1"/>
</dbReference>
<name>A0ABD0ML61_CIRMR</name>
<evidence type="ECO:0000313" key="1">
    <source>
        <dbReference type="EMBL" id="KAL0149487.1"/>
    </source>
</evidence>
<evidence type="ECO:0000313" key="2">
    <source>
        <dbReference type="Proteomes" id="UP001529510"/>
    </source>
</evidence>
<keyword evidence="2" id="KW-1185">Reference proteome</keyword>
<dbReference type="PANTHER" id="PTHR21063">
    <property type="entry name" value="LFA-3"/>
    <property type="match status" value="1"/>
</dbReference>
<protein>
    <submittedName>
        <fullName evidence="1">Uncharacterized protein</fullName>
    </submittedName>
</protein>
<dbReference type="SUPFAM" id="SSF48726">
    <property type="entry name" value="Immunoglobulin"/>
    <property type="match status" value="1"/>
</dbReference>